<keyword evidence="6" id="KW-0472">Membrane</keyword>
<organism evidence="9 10">
    <name type="scientific">Pontibacter saemangeumensis</name>
    <dbReference type="NCBI Taxonomy" id="1084525"/>
    <lineage>
        <taxon>Bacteria</taxon>
        <taxon>Pseudomonadati</taxon>
        <taxon>Bacteroidota</taxon>
        <taxon>Cytophagia</taxon>
        <taxon>Cytophagales</taxon>
        <taxon>Hymenobacteraceae</taxon>
        <taxon>Pontibacter</taxon>
    </lineage>
</organism>
<evidence type="ECO:0000256" key="1">
    <source>
        <dbReference type="ARBA" id="ARBA00004442"/>
    </source>
</evidence>
<name>A0ABP8LWZ2_9BACT</name>
<dbReference type="SUPFAM" id="SSF56954">
    <property type="entry name" value="Outer membrane efflux proteins (OEP)"/>
    <property type="match status" value="1"/>
</dbReference>
<reference evidence="10" key="1">
    <citation type="journal article" date="2019" name="Int. J. Syst. Evol. Microbiol.">
        <title>The Global Catalogue of Microorganisms (GCM) 10K type strain sequencing project: providing services to taxonomists for standard genome sequencing and annotation.</title>
        <authorList>
            <consortium name="The Broad Institute Genomics Platform"/>
            <consortium name="The Broad Institute Genome Sequencing Center for Infectious Disease"/>
            <person name="Wu L."/>
            <person name="Ma J."/>
        </authorList>
    </citation>
    <scope>NUCLEOTIDE SEQUENCE [LARGE SCALE GENOMIC DNA]</scope>
    <source>
        <strain evidence="10">JCM 17926</strain>
    </source>
</reference>
<evidence type="ECO:0000256" key="6">
    <source>
        <dbReference type="ARBA" id="ARBA00023136"/>
    </source>
</evidence>
<dbReference type="EMBL" id="BAABHC010000016">
    <property type="protein sequence ID" value="GAA4437816.1"/>
    <property type="molecule type" value="Genomic_DNA"/>
</dbReference>
<dbReference type="Proteomes" id="UP001500552">
    <property type="component" value="Unassembled WGS sequence"/>
</dbReference>
<evidence type="ECO:0000256" key="4">
    <source>
        <dbReference type="ARBA" id="ARBA00022452"/>
    </source>
</evidence>
<comment type="similarity">
    <text evidence="2">Belongs to the outer membrane factor (OMF) (TC 1.B.17) family.</text>
</comment>
<evidence type="ECO:0000256" key="3">
    <source>
        <dbReference type="ARBA" id="ARBA00022448"/>
    </source>
</evidence>
<feature type="chain" id="PRO_5046617129" evidence="8">
    <location>
        <begin position="21"/>
        <end position="452"/>
    </location>
</feature>
<keyword evidence="8" id="KW-0732">Signal</keyword>
<dbReference type="Gene3D" id="1.20.1600.10">
    <property type="entry name" value="Outer membrane efflux proteins (OEP)"/>
    <property type="match status" value="1"/>
</dbReference>
<accession>A0ABP8LWZ2</accession>
<keyword evidence="3" id="KW-0813">Transport</keyword>
<proteinExistence type="inferred from homology"/>
<feature type="signal peptide" evidence="8">
    <location>
        <begin position="1"/>
        <end position="20"/>
    </location>
</feature>
<dbReference type="InterPro" id="IPR003423">
    <property type="entry name" value="OMP_efflux"/>
</dbReference>
<sequence length="452" mass="50781">MIKKNVLVGLMLLFLSPAIAQQEQPTAGQINELTLQESIRYALTNNQQVKKAAYDEQISEQQIRETKSVGLPQVSATGGLDYFPALPTQILPGELAGQPGQDIPVQFGKDYNAKANLQVNQLLFNKSYFVGLQAAKTAKDLYRLRSQMVQEDLIYNIGTAYLMALQTKEQFNTIDANLARLTQLEKIMQLQYENDLVKKVDVNRIRVSRVNLDNQKQSLSTAFEQQKNTLKFFMGMPLEQDITLQDATIMLEKVDPATVDVDAAATGKTQFRLLSTQKHLTSLQEKNIKSGYYPTLSAYGQYGYQTQRNELFDSNVPWFKSSVIGLQVNIPIFDGFKKDAQAKQAQLEMMKLDEDMEQFTTNTAVTLTNAVSQLQNSQDAITAQEGNVALAQEVYDTTNQLYKEGLSPLTDLLEAEVQLREAKTNLNNEVLKFKIAQLNYLQATGELQTLTK</sequence>
<comment type="caution">
    <text evidence="9">The sequence shown here is derived from an EMBL/GenBank/DDBJ whole genome shotgun (WGS) entry which is preliminary data.</text>
</comment>
<evidence type="ECO:0000313" key="9">
    <source>
        <dbReference type="EMBL" id="GAA4437816.1"/>
    </source>
</evidence>
<dbReference type="RefSeq" id="WP_345160573.1">
    <property type="nucleotide sequence ID" value="NZ_BAABHC010000016.1"/>
</dbReference>
<dbReference type="PANTHER" id="PTHR30026">
    <property type="entry name" value="OUTER MEMBRANE PROTEIN TOLC"/>
    <property type="match status" value="1"/>
</dbReference>
<evidence type="ECO:0000256" key="7">
    <source>
        <dbReference type="ARBA" id="ARBA00023237"/>
    </source>
</evidence>
<keyword evidence="10" id="KW-1185">Reference proteome</keyword>
<keyword evidence="7" id="KW-0998">Cell outer membrane</keyword>
<evidence type="ECO:0000256" key="8">
    <source>
        <dbReference type="SAM" id="SignalP"/>
    </source>
</evidence>
<keyword evidence="5" id="KW-0812">Transmembrane</keyword>
<dbReference type="InterPro" id="IPR051906">
    <property type="entry name" value="TolC-like"/>
</dbReference>
<comment type="subcellular location">
    <subcellularLocation>
        <location evidence="1">Cell outer membrane</location>
    </subcellularLocation>
</comment>
<gene>
    <name evidence="9" type="ORF">GCM10023188_32450</name>
</gene>
<keyword evidence="4" id="KW-1134">Transmembrane beta strand</keyword>
<dbReference type="Pfam" id="PF02321">
    <property type="entry name" value="OEP"/>
    <property type="match status" value="1"/>
</dbReference>
<evidence type="ECO:0000313" key="10">
    <source>
        <dbReference type="Proteomes" id="UP001500552"/>
    </source>
</evidence>
<protein>
    <submittedName>
        <fullName evidence="9">TolC family protein</fullName>
    </submittedName>
</protein>
<evidence type="ECO:0000256" key="2">
    <source>
        <dbReference type="ARBA" id="ARBA00007613"/>
    </source>
</evidence>
<evidence type="ECO:0000256" key="5">
    <source>
        <dbReference type="ARBA" id="ARBA00022692"/>
    </source>
</evidence>
<dbReference type="PANTHER" id="PTHR30026:SF20">
    <property type="entry name" value="OUTER MEMBRANE PROTEIN TOLC"/>
    <property type="match status" value="1"/>
</dbReference>